<dbReference type="PANTHER" id="PTHR22896">
    <property type="entry name" value="CDK5 AND ABL1 ENZYME SUBSTRATE 1"/>
    <property type="match status" value="1"/>
</dbReference>
<dbReference type="InterPro" id="IPR036915">
    <property type="entry name" value="Cyclin-like_sf"/>
</dbReference>
<dbReference type="InterPro" id="IPR012388">
    <property type="entry name" value="CABLES1/2"/>
</dbReference>
<evidence type="ECO:0000256" key="1">
    <source>
        <dbReference type="SAM" id="MobiDB-lite"/>
    </source>
</evidence>
<feature type="compositionally biased region" description="Pro residues" evidence="1">
    <location>
        <begin position="1"/>
        <end position="10"/>
    </location>
</feature>
<reference evidence="3 4" key="1">
    <citation type="journal article" date="2012" name="Genome Biol.">
        <title>Genome and low-iron response of an oceanic diatom adapted to chronic iron limitation.</title>
        <authorList>
            <person name="Lommer M."/>
            <person name="Specht M."/>
            <person name="Roy A.S."/>
            <person name="Kraemer L."/>
            <person name="Andreson R."/>
            <person name="Gutowska M.A."/>
            <person name="Wolf J."/>
            <person name="Bergner S.V."/>
            <person name="Schilhabel M.B."/>
            <person name="Klostermeier U.C."/>
            <person name="Beiko R.G."/>
            <person name="Rosenstiel P."/>
            <person name="Hippler M."/>
            <person name="Laroche J."/>
        </authorList>
    </citation>
    <scope>NUCLEOTIDE SEQUENCE [LARGE SCALE GENOMIC DNA]</scope>
    <source>
        <strain evidence="3 4">CCMP1005</strain>
    </source>
</reference>
<dbReference type="eggNOG" id="KOG4164">
    <property type="taxonomic scope" value="Eukaryota"/>
</dbReference>
<sequence length="1218" mass="133706">RVSAPPPDRLPSPAGDRGGHCRRGRKPILPPAPAAIKSCKARLGASPGDPGLVSIGSPPTLRLEIGLADRRPRPAPGSSGPGRRSDLFPEHRASLLCATAAHDLGRGGGRRPGVPRLGGPRASGSPPARHVAPSRAPGIVGGLPALSSGGGERAAGDRAMPGRSSAEKWPRDCANIPTLSDILPLFRPPLLDGMSASSHLQVRERKAGFVSPLACFDLLLDWFVRSACMHAALLLASSPSSRPRSQFCELVDYGTAVIGWWGKRRLHLPELSPASEHCTGQGVGGCHLLAPCALSLQPIILYRASPEPQPDEEQKSCAKGGRLEMSAPPTPNAPTVVADPASAPSSPVKPTSRARTYKIPANSNGPNNADAQPATAHNSADDQGPPFLWATREIAALEFLMNCPLAAEKDIVRQGLSGGRFTHRGGRQRAGGHGSIPRHSVNYASEVEAAEEEADNSSFDASRSQRNRTGHFDFGRNLETLLDDEVATAVTGTESSIASDHHRATAVQHHVGGGRWWDRLVSKDKRFFSAANQQAQRRAQLEMEERELERPTESPAFEMFNSGLPGDVAGQIVAGRRLDGRDSISVAIPNEFRNKPHKTVARKVALREWERGVALGMQTKNNRSNSSISPPLLDGRVFFSAKKSYPAAIFTTIKYEPKKEEKERKRRELEELGQGGTKMEMPERDWRGISYRALLPQKRRRRDEDRTFNRLFGGSSPTEDGKRPKRSSPNHFDESSDDDLSSSDESEDLKDNDYVAGWLDDPGMVFGRNKQVGDNGRQGRSLEIMAQTEAIHGLTNVVYQTIGPIVTSTIQFVRPTVLKADLNKQFRERFEDYEPPRRRRPLIGAKVFDGKYTLLDPTEALHDDSGRVIAERDRESIRMPPSLTLSKIRSLKQQALFACVKAKIEVSTCALACIYFERICLDCRVDKSNRRLSFAACLLIAAKINEANSMLAISDGIKENKSDGLLPLVMKVKQNKKGVRIFESLIVFFTQEWSITLKQLYAADVAFHFGRLLQVLGWHAETYLGTEMYLQWKQTLSAESLENDRKEARRRLRLKKNERRLLRLQHEFHQRQQSGEMRRISSTTASDDLESVSRRRHSVDSATPSVLSRPSTAPPHQTKRHVSSTSRKGASPSPSRKAMPGILSRLSRGVAGSHAKDLGNLADQKSSPVLKRSSSVPSNLNLTSSAIRSASETLGSSAFRIEEESFPAVYEEEGICFD</sequence>
<feature type="compositionally biased region" description="Acidic residues" evidence="1">
    <location>
        <begin position="735"/>
        <end position="748"/>
    </location>
</feature>
<feature type="region of interest" description="Disordered" evidence="1">
    <location>
        <begin position="658"/>
        <end position="684"/>
    </location>
</feature>
<gene>
    <name evidence="3" type="ORF">THAOC_37490</name>
</gene>
<feature type="region of interest" description="Disordered" evidence="1">
    <location>
        <begin position="447"/>
        <end position="470"/>
    </location>
</feature>
<feature type="region of interest" description="Disordered" evidence="1">
    <location>
        <begin position="1063"/>
        <end position="1141"/>
    </location>
</feature>
<name>K0QYR2_THAOC</name>
<dbReference type="GO" id="GO:0051726">
    <property type="term" value="P:regulation of cell cycle"/>
    <property type="evidence" value="ECO:0007669"/>
    <property type="project" value="InterPro"/>
</dbReference>
<dbReference type="OrthoDB" id="5353095at2759"/>
<dbReference type="InterPro" id="IPR006671">
    <property type="entry name" value="Cyclin_N"/>
</dbReference>
<feature type="compositionally biased region" description="Polar residues" evidence="1">
    <location>
        <begin position="1163"/>
        <end position="1178"/>
    </location>
</feature>
<feature type="region of interest" description="Disordered" evidence="1">
    <location>
        <begin position="305"/>
        <end position="385"/>
    </location>
</feature>
<dbReference type="OMA" id="SHEWSIS"/>
<feature type="compositionally biased region" description="Polar residues" evidence="1">
    <location>
        <begin position="1071"/>
        <end position="1086"/>
    </location>
</feature>
<dbReference type="SUPFAM" id="SSF47954">
    <property type="entry name" value="Cyclin-like"/>
    <property type="match status" value="1"/>
</dbReference>
<feature type="region of interest" description="Disordered" evidence="1">
    <location>
        <begin position="65"/>
        <end position="87"/>
    </location>
</feature>
<dbReference type="EMBL" id="AGNL01050298">
    <property type="protein sequence ID" value="EJK44010.1"/>
    <property type="molecule type" value="Genomic_DNA"/>
</dbReference>
<comment type="caution">
    <text evidence="3">The sequence shown here is derived from an EMBL/GenBank/DDBJ whole genome shotgun (WGS) entry which is preliminary data.</text>
</comment>
<feature type="non-terminal residue" evidence="3">
    <location>
        <position position="1"/>
    </location>
</feature>
<accession>K0QYR2</accession>
<proteinExistence type="predicted"/>
<feature type="region of interest" description="Disordered" evidence="1">
    <location>
        <begin position="40"/>
        <end position="59"/>
    </location>
</feature>
<dbReference type="PANTHER" id="PTHR22896:SF0">
    <property type="entry name" value="CYCLIN N-TERMINAL DOMAIN-CONTAINING PROTEIN"/>
    <property type="match status" value="1"/>
</dbReference>
<dbReference type="Pfam" id="PF00134">
    <property type="entry name" value="Cyclin_N"/>
    <property type="match status" value="1"/>
</dbReference>
<feature type="region of interest" description="Disordered" evidence="1">
    <location>
        <begin position="100"/>
        <end position="168"/>
    </location>
</feature>
<feature type="region of interest" description="Disordered" evidence="1">
    <location>
        <begin position="1158"/>
        <end position="1178"/>
    </location>
</feature>
<feature type="compositionally biased region" description="Polar residues" evidence="1">
    <location>
        <begin position="1123"/>
        <end position="1134"/>
    </location>
</feature>
<dbReference type="Proteomes" id="UP000266841">
    <property type="component" value="Unassembled WGS sequence"/>
</dbReference>
<feature type="compositionally biased region" description="Polar residues" evidence="1">
    <location>
        <begin position="361"/>
        <end position="378"/>
    </location>
</feature>
<feature type="region of interest" description="Disordered" evidence="1">
    <location>
        <begin position="1"/>
        <end position="35"/>
    </location>
</feature>
<protein>
    <recommendedName>
        <fullName evidence="2">Cyclin N-terminal domain-containing protein</fullName>
    </recommendedName>
</protein>
<evidence type="ECO:0000313" key="4">
    <source>
        <dbReference type="Proteomes" id="UP000266841"/>
    </source>
</evidence>
<organism evidence="3 4">
    <name type="scientific">Thalassiosira oceanica</name>
    <name type="common">Marine diatom</name>
    <dbReference type="NCBI Taxonomy" id="159749"/>
    <lineage>
        <taxon>Eukaryota</taxon>
        <taxon>Sar</taxon>
        <taxon>Stramenopiles</taxon>
        <taxon>Ochrophyta</taxon>
        <taxon>Bacillariophyta</taxon>
        <taxon>Coscinodiscophyceae</taxon>
        <taxon>Thalassiosirophycidae</taxon>
        <taxon>Thalassiosirales</taxon>
        <taxon>Thalassiosiraceae</taxon>
        <taxon>Thalassiosira</taxon>
    </lineage>
</organism>
<feature type="region of interest" description="Disordered" evidence="1">
    <location>
        <begin position="697"/>
        <end position="748"/>
    </location>
</feature>
<feature type="compositionally biased region" description="Basic and acidic residues" evidence="1">
    <location>
        <begin position="658"/>
        <end position="670"/>
    </location>
</feature>
<dbReference type="AlphaFoldDB" id="K0QYR2"/>
<evidence type="ECO:0000259" key="2">
    <source>
        <dbReference type="Pfam" id="PF00134"/>
    </source>
</evidence>
<keyword evidence="4" id="KW-1185">Reference proteome</keyword>
<evidence type="ECO:0000313" key="3">
    <source>
        <dbReference type="EMBL" id="EJK44010.1"/>
    </source>
</evidence>
<feature type="region of interest" description="Disordered" evidence="1">
    <location>
        <begin position="420"/>
        <end position="439"/>
    </location>
</feature>
<feature type="compositionally biased region" description="Polar residues" evidence="1">
    <location>
        <begin position="1100"/>
        <end position="1115"/>
    </location>
</feature>
<feature type="domain" description="Cyclin N-terminal" evidence="2">
    <location>
        <begin position="899"/>
        <end position="950"/>
    </location>
</feature>
<dbReference type="Gene3D" id="1.10.472.10">
    <property type="entry name" value="Cyclin-like"/>
    <property type="match status" value="1"/>
</dbReference>